<evidence type="ECO:0000313" key="5">
    <source>
        <dbReference type="Proteomes" id="UP000298049"/>
    </source>
</evidence>
<dbReference type="InterPro" id="IPR002477">
    <property type="entry name" value="Peptidoglycan-bd-like"/>
</dbReference>
<feature type="chain" id="PRO_5021029603" evidence="2">
    <location>
        <begin position="28"/>
        <end position="144"/>
    </location>
</feature>
<accession>A0A4P7XF91</accession>
<dbReference type="KEGG" id="hmi:soil367_01695"/>
<feature type="domain" description="Peptidoglycan binding-like" evidence="3">
    <location>
        <begin position="39"/>
        <end position="90"/>
    </location>
</feature>
<dbReference type="OrthoDB" id="6372160at2"/>
<sequence>MKQHPKRISRNFLLSTALLAFSCAVSAAPQDAEKHQIFAVENALAGAGYRISSADGVMDDSTRQALRTFQEQQSGLRPSGEINDDTLVALGVKRESKSYDRQKAEKAAAAVKPSYDPTQEAAPAGKAGNGEDAPEEESGWLFSW</sequence>
<dbReference type="Gene3D" id="1.10.101.10">
    <property type="entry name" value="PGBD-like superfamily/PGBD"/>
    <property type="match status" value="1"/>
</dbReference>
<keyword evidence="2" id="KW-0732">Signal</keyword>
<protein>
    <submittedName>
        <fullName evidence="4">Peptidoglycan-binding protein</fullName>
    </submittedName>
</protein>
<evidence type="ECO:0000256" key="1">
    <source>
        <dbReference type="SAM" id="MobiDB-lite"/>
    </source>
</evidence>
<feature type="region of interest" description="Disordered" evidence="1">
    <location>
        <begin position="94"/>
        <end position="144"/>
    </location>
</feature>
<evidence type="ECO:0000313" key="4">
    <source>
        <dbReference type="EMBL" id="QCF24772.1"/>
    </source>
</evidence>
<feature type="compositionally biased region" description="Basic and acidic residues" evidence="1">
    <location>
        <begin position="94"/>
        <end position="106"/>
    </location>
</feature>
<organism evidence="4 5">
    <name type="scientific">Hydrocarboniclastica marina</name>
    <dbReference type="NCBI Taxonomy" id="2259620"/>
    <lineage>
        <taxon>Bacteria</taxon>
        <taxon>Pseudomonadati</taxon>
        <taxon>Pseudomonadota</taxon>
        <taxon>Gammaproteobacteria</taxon>
        <taxon>Alteromonadales</taxon>
        <taxon>Alteromonadaceae</taxon>
        <taxon>Hydrocarboniclastica</taxon>
    </lineage>
</organism>
<dbReference type="EMBL" id="CP031093">
    <property type="protein sequence ID" value="QCF24772.1"/>
    <property type="molecule type" value="Genomic_DNA"/>
</dbReference>
<feature type="signal peptide" evidence="2">
    <location>
        <begin position="1"/>
        <end position="27"/>
    </location>
</feature>
<dbReference type="RefSeq" id="WP_136546310.1">
    <property type="nucleotide sequence ID" value="NZ_CP031093.1"/>
</dbReference>
<evidence type="ECO:0000256" key="2">
    <source>
        <dbReference type="SAM" id="SignalP"/>
    </source>
</evidence>
<dbReference type="InterPro" id="IPR036366">
    <property type="entry name" value="PGBDSf"/>
</dbReference>
<keyword evidence="5" id="KW-1185">Reference proteome</keyword>
<evidence type="ECO:0000259" key="3">
    <source>
        <dbReference type="Pfam" id="PF01471"/>
    </source>
</evidence>
<proteinExistence type="predicted"/>
<dbReference type="PROSITE" id="PS51257">
    <property type="entry name" value="PROKAR_LIPOPROTEIN"/>
    <property type="match status" value="1"/>
</dbReference>
<dbReference type="AlphaFoldDB" id="A0A4P7XF91"/>
<name>A0A4P7XF91_9ALTE</name>
<dbReference type="SUPFAM" id="SSF47090">
    <property type="entry name" value="PGBD-like"/>
    <property type="match status" value="1"/>
</dbReference>
<gene>
    <name evidence="4" type="ORF">soil367_01695</name>
</gene>
<dbReference type="InterPro" id="IPR036365">
    <property type="entry name" value="PGBD-like_sf"/>
</dbReference>
<dbReference type="Pfam" id="PF01471">
    <property type="entry name" value="PG_binding_1"/>
    <property type="match status" value="1"/>
</dbReference>
<reference evidence="4 5" key="1">
    <citation type="submission" date="2018-07" db="EMBL/GenBank/DDBJ databases">
        <title>Marsedoiliclastica nanhaica gen. nov. sp. nov., a novel marine hydrocarbonoclastic bacterium isolated from an in-situ enriched hydrocarbon-degrading consortium in deep-sea sediment.</title>
        <authorList>
            <person name="Dong C."/>
            <person name="Ma T."/>
            <person name="Liu R."/>
            <person name="Shao Z."/>
        </authorList>
    </citation>
    <scope>NUCLEOTIDE SEQUENCE [LARGE SCALE GENOMIC DNA]</scope>
    <source>
        <strain evidence="5">soil36-7</strain>
    </source>
</reference>
<dbReference type="Proteomes" id="UP000298049">
    <property type="component" value="Chromosome"/>
</dbReference>